<feature type="domain" description="PLD phosphodiesterase" evidence="2">
    <location>
        <begin position="341"/>
        <end position="368"/>
    </location>
</feature>
<dbReference type="Pfam" id="PF13091">
    <property type="entry name" value="PLDc_2"/>
    <property type="match status" value="2"/>
</dbReference>
<dbReference type="GO" id="GO:0030572">
    <property type="term" value="F:phosphatidyltransferase activity"/>
    <property type="evidence" value="ECO:0007669"/>
    <property type="project" value="UniProtKB-ARBA"/>
</dbReference>
<dbReference type="PANTHER" id="PTHR21248:SF22">
    <property type="entry name" value="PHOSPHOLIPASE D"/>
    <property type="match status" value="1"/>
</dbReference>
<dbReference type="InterPro" id="IPR025202">
    <property type="entry name" value="PLD-like_dom"/>
</dbReference>
<evidence type="ECO:0000256" key="1">
    <source>
        <dbReference type="SAM" id="SignalP"/>
    </source>
</evidence>
<feature type="chain" id="PRO_5016629883" evidence="1">
    <location>
        <begin position="24"/>
        <end position="426"/>
    </location>
</feature>
<dbReference type="SMART" id="SM00155">
    <property type="entry name" value="PLDc"/>
    <property type="match status" value="2"/>
</dbReference>
<evidence type="ECO:0000259" key="2">
    <source>
        <dbReference type="PROSITE" id="PS50035"/>
    </source>
</evidence>
<keyword evidence="4" id="KW-1185">Reference proteome</keyword>
<dbReference type="PROSITE" id="PS51257">
    <property type="entry name" value="PROKAR_LIPOPROTEIN"/>
    <property type="match status" value="1"/>
</dbReference>
<dbReference type="Gene3D" id="3.30.870.10">
    <property type="entry name" value="Endonuclease Chain A"/>
    <property type="match status" value="2"/>
</dbReference>
<gene>
    <name evidence="3" type="ORF">DYP60_02800</name>
</gene>
<sequence length="426" mass="48927">MMRQFRLVSIVIISMILLGTSCSSTHHMIAPEVVAADIPLGEKLSSFQIPTVRVSYPDVYYDGIAWKDRLIELVEGAEDYLVTSAFLASSSEELEALYSALAMKAESGVRVYFVVDGAGSFDMTETRYHLIPLKFLRESGVHLLEFNPLSGARLVSGLNLLYRDHRKFLIIDGKQIALGGMNLNYISIGAENEQLQRDSMYEFNSPELCNLILDYFVPWWNEQTWDEIAREDFSIDTTTLDGKKTYQGWYVNQEPGSAQISKLVGSLLSEADHSVQMLPFLPFMDEEMIEAFRMAQERGVEIQMIIPFDRRATNRKGIEYMTKDLLDMGIDLRIERESAETQRLLHEKLIIVDERYVMIGSTNINYRSMNLAYENSLVIDSPELAQQLKLHFEQLYEKTIPITEEMADRWHTLRNWPRFITAFFGG</sequence>
<dbReference type="EMBL" id="QUWK01000002">
    <property type="protein sequence ID" value="RFU95949.1"/>
    <property type="molecule type" value="Genomic_DNA"/>
</dbReference>
<dbReference type="InterPro" id="IPR001736">
    <property type="entry name" value="PLipase_D/transphosphatidylase"/>
</dbReference>
<dbReference type="Proteomes" id="UP000264002">
    <property type="component" value="Unassembled WGS sequence"/>
</dbReference>
<organism evidence="3 4">
    <name type="scientific">Sphaerochaeta halotolerans</name>
    <dbReference type="NCBI Taxonomy" id="2293840"/>
    <lineage>
        <taxon>Bacteria</taxon>
        <taxon>Pseudomonadati</taxon>
        <taxon>Spirochaetota</taxon>
        <taxon>Spirochaetia</taxon>
        <taxon>Spirochaetales</taxon>
        <taxon>Sphaerochaetaceae</taxon>
        <taxon>Sphaerochaeta</taxon>
    </lineage>
</organism>
<protein>
    <submittedName>
        <fullName evidence="3">Phosphatidylserine/phosphatidylglycerophosphate/ cardiolipin synthase family protein</fullName>
    </submittedName>
</protein>
<name>A0A372MJK6_9SPIR</name>
<dbReference type="RefSeq" id="WP_117329349.1">
    <property type="nucleotide sequence ID" value="NZ_QUWK01000002.1"/>
</dbReference>
<dbReference type="SUPFAM" id="SSF56024">
    <property type="entry name" value="Phospholipase D/nuclease"/>
    <property type="match status" value="2"/>
</dbReference>
<dbReference type="GO" id="GO:0032049">
    <property type="term" value="P:cardiolipin biosynthetic process"/>
    <property type="evidence" value="ECO:0007669"/>
    <property type="project" value="UniProtKB-ARBA"/>
</dbReference>
<evidence type="ECO:0000313" key="4">
    <source>
        <dbReference type="Proteomes" id="UP000264002"/>
    </source>
</evidence>
<dbReference type="AlphaFoldDB" id="A0A372MJK6"/>
<comment type="caution">
    <text evidence="3">The sequence shown here is derived from an EMBL/GenBank/DDBJ whole genome shotgun (WGS) entry which is preliminary data.</text>
</comment>
<evidence type="ECO:0000313" key="3">
    <source>
        <dbReference type="EMBL" id="RFU95949.1"/>
    </source>
</evidence>
<reference evidence="3 4" key="2">
    <citation type="submission" date="2018-09" db="EMBL/GenBank/DDBJ databases">
        <title>Genome of Sphaerochaeta halotolerans strain 4-11.</title>
        <authorList>
            <person name="Nazina T.N."/>
            <person name="Sokolova D.S."/>
        </authorList>
    </citation>
    <scope>NUCLEOTIDE SEQUENCE [LARGE SCALE GENOMIC DNA]</scope>
    <source>
        <strain evidence="3 4">4-11</strain>
    </source>
</reference>
<dbReference type="PANTHER" id="PTHR21248">
    <property type="entry name" value="CARDIOLIPIN SYNTHASE"/>
    <property type="match status" value="1"/>
</dbReference>
<accession>A0A372MJK6</accession>
<feature type="signal peptide" evidence="1">
    <location>
        <begin position="1"/>
        <end position="23"/>
    </location>
</feature>
<reference evidence="4" key="1">
    <citation type="submission" date="2018-08" db="EMBL/GenBank/DDBJ databases">
        <authorList>
            <person name="Grouzdev D.S."/>
            <person name="Krutkina M.S."/>
        </authorList>
    </citation>
    <scope>NUCLEOTIDE SEQUENCE [LARGE SCALE GENOMIC DNA]</scope>
    <source>
        <strain evidence="4">4-11</strain>
    </source>
</reference>
<proteinExistence type="predicted"/>
<keyword evidence="1" id="KW-0732">Signal</keyword>
<dbReference type="PROSITE" id="PS50035">
    <property type="entry name" value="PLD"/>
    <property type="match status" value="2"/>
</dbReference>
<feature type="domain" description="PLD phosphodiesterase" evidence="2">
    <location>
        <begin position="160"/>
        <end position="187"/>
    </location>
</feature>